<feature type="compositionally biased region" description="Polar residues" evidence="1">
    <location>
        <begin position="85"/>
        <end position="96"/>
    </location>
</feature>
<reference evidence="3 4" key="3">
    <citation type="submission" date="2020-08" db="EMBL/GenBank/DDBJ databases">
        <title>Genomic Encyclopedia of Type Strains, Phase IV (KMG-IV): sequencing the most valuable type-strain genomes for metagenomic binning, comparative biology and taxonomic classification.</title>
        <authorList>
            <person name="Goeker M."/>
        </authorList>
    </citation>
    <scope>NUCLEOTIDE SEQUENCE [LARGE SCALE GENOMIC DNA]</scope>
    <source>
        <strain evidence="3 4">DSM 24105</strain>
    </source>
</reference>
<comment type="caution">
    <text evidence="3">The sequence shown here is derived from an EMBL/GenBank/DDBJ whole genome shotgun (WGS) entry which is preliminary data.</text>
</comment>
<dbReference type="Pfam" id="PF12096">
    <property type="entry name" value="DUF3572"/>
    <property type="match status" value="1"/>
</dbReference>
<sequence>MSKAFTDAEVLVAEVLSFLAGDVERLIQFFEATGLSASLIRQAATDPGFNQAILEYAASDELRLLELARHAGRDPAHFASAATAIDTSPESQTTSPRAALNRPTNLARRYEATSPCE</sequence>
<evidence type="ECO:0000313" key="4">
    <source>
        <dbReference type="Proteomes" id="UP000517759"/>
    </source>
</evidence>
<reference evidence="5" key="2">
    <citation type="journal article" date="2019" name="Int. J. Syst. Evol. Microbiol.">
        <title>The Global Catalogue of Microorganisms (GCM) 10K type strain sequencing project: providing services to taxonomists for standard genome sequencing and annotation.</title>
        <authorList>
            <consortium name="The Broad Institute Genomics Platform"/>
            <consortium name="The Broad Institute Genome Sequencing Center for Infectious Disease"/>
            <person name="Wu L."/>
            <person name="Ma J."/>
        </authorList>
    </citation>
    <scope>NUCLEOTIDE SEQUENCE [LARGE SCALE GENOMIC DNA]</scope>
    <source>
        <strain evidence="5">NBRC 107710</strain>
    </source>
</reference>
<evidence type="ECO:0000313" key="3">
    <source>
        <dbReference type="EMBL" id="MBB3904233.1"/>
    </source>
</evidence>
<evidence type="ECO:0000313" key="2">
    <source>
        <dbReference type="EMBL" id="GLS45105.1"/>
    </source>
</evidence>
<evidence type="ECO:0000256" key="1">
    <source>
        <dbReference type="SAM" id="MobiDB-lite"/>
    </source>
</evidence>
<evidence type="ECO:0008006" key="6">
    <source>
        <dbReference type="Google" id="ProtNLM"/>
    </source>
</evidence>
<keyword evidence="5" id="KW-1185">Reference proteome</keyword>
<organism evidence="3 4">
    <name type="scientific">Methylobacterium brachythecii</name>
    <dbReference type="NCBI Taxonomy" id="1176177"/>
    <lineage>
        <taxon>Bacteria</taxon>
        <taxon>Pseudomonadati</taxon>
        <taxon>Pseudomonadota</taxon>
        <taxon>Alphaproteobacteria</taxon>
        <taxon>Hyphomicrobiales</taxon>
        <taxon>Methylobacteriaceae</taxon>
        <taxon>Methylobacterium</taxon>
    </lineage>
</organism>
<dbReference type="Proteomes" id="UP001156881">
    <property type="component" value="Unassembled WGS sequence"/>
</dbReference>
<feature type="region of interest" description="Disordered" evidence="1">
    <location>
        <begin position="80"/>
        <end position="117"/>
    </location>
</feature>
<dbReference type="EMBL" id="BSPG01000018">
    <property type="protein sequence ID" value="GLS45105.1"/>
    <property type="molecule type" value="Genomic_DNA"/>
</dbReference>
<protein>
    <recommendedName>
        <fullName evidence="6">DUF3572 family protein</fullName>
    </recommendedName>
</protein>
<reference evidence="2" key="4">
    <citation type="submission" date="2023-01" db="EMBL/GenBank/DDBJ databases">
        <title>Draft genome sequence of Methylobacterium brachythecii strain NBRC 107710.</title>
        <authorList>
            <person name="Sun Q."/>
            <person name="Mori K."/>
        </authorList>
    </citation>
    <scope>NUCLEOTIDE SEQUENCE</scope>
    <source>
        <strain evidence="2">NBRC 107710</strain>
    </source>
</reference>
<dbReference type="RefSeq" id="WP_183507906.1">
    <property type="nucleotide sequence ID" value="NZ_BSPG01000018.1"/>
</dbReference>
<reference evidence="2" key="1">
    <citation type="journal article" date="2014" name="Int. J. Syst. Evol. Microbiol.">
        <title>Complete genome of a new Firmicutes species belonging to the dominant human colonic microbiota ('Ruminococcus bicirculans') reveals two chromosomes and a selective capacity to utilize plant glucans.</title>
        <authorList>
            <consortium name="NISC Comparative Sequencing Program"/>
            <person name="Wegmann U."/>
            <person name="Louis P."/>
            <person name="Goesmann A."/>
            <person name="Henrissat B."/>
            <person name="Duncan S.H."/>
            <person name="Flint H.J."/>
        </authorList>
    </citation>
    <scope>NUCLEOTIDE SEQUENCE</scope>
    <source>
        <strain evidence="2">NBRC 107710</strain>
    </source>
</reference>
<accession>A0A7W6F898</accession>
<dbReference type="AlphaFoldDB" id="A0A7W6F898"/>
<gene>
    <name evidence="2" type="ORF">GCM10007884_30940</name>
    <name evidence="3" type="ORF">GGR33_003752</name>
</gene>
<evidence type="ECO:0000313" key="5">
    <source>
        <dbReference type="Proteomes" id="UP001156881"/>
    </source>
</evidence>
<name>A0A7W6F898_9HYPH</name>
<proteinExistence type="predicted"/>
<dbReference type="InterPro" id="IPR021955">
    <property type="entry name" value="DUF3572"/>
</dbReference>
<dbReference type="Proteomes" id="UP000517759">
    <property type="component" value="Unassembled WGS sequence"/>
</dbReference>
<dbReference type="EMBL" id="JACIDN010000007">
    <property type="protein sequence ID" value="MBB3904233.1"/>
    <property type="molecule type" value="Genomic_DNA"/>
</dbReference>